<keyword evidence="1" id="KW-1133">Transmembrane helix</keyword>
<accession>A0ABY1S8U4</accession>
<protein>
    <submittedName>
        <fullName evidence="2">Uncharacterized protein</fullName>
    </submittedName>
</protein>
<dbReference type="EMBL" id="FXXC01000001">
    <property type="protein sequence ID" value="SMR93687.1"/>
    <property type="molecule type" value="Genomic_DNA"/>
</dbReference>
<evidence type="ECO:0000313" key="3">
    <source>
        <dbReference type="Proteomes" id="UP000196803"/>
    </source>
</evidence>
<comment type="caution">
    <text evidence="2">The sequence shown here is derived from an EMBL/GenBank/DDBJ whole genome shotgun (WGS) entry which is preliminary data.</text>
</comment>
<keyword evidence="3" id="KW-1185">Reference proteome</keyword>
<name>A0ABY1S8U4_CALBS</name>
<sequence>MRQQPLFAAAGGWDIVKIVKIKLYKKEVRDVMNNDVLRSTSALKLNETELLNISGGKLSWNDLGFYLSGLSGGVIGAAIAGAVAGTATAGLAGTFLGGFIGGVGYWIDIGY</sequence>
<reference evidence="2 3" key="1">
    <citation type="submission" date="2017-05" db="EMBL/GenBank/DDBJ databases">
        <authorList>
            <person name="Varghese N."/>
            <person name="Submissions S."/>
        </authorList>
    </citation>
    <scope>NUCLEOTIDE SEQUENCE [LARGE SCALE GENOMIC DNA]</scope>
    <source>
        <strain evidence="2 3">MACB1020</strain>
    </source>
</reference>
<feature type="transmembrane region" description="Helical" evidence="1">
    <location>
        <begin position="89"/>
        <end position="107"/>
    </location>
</feature>
<evidence type="ECO:0000256" key="1">
    <source>
        <dbReference type="SAM" id="Phobius"/>
    </source>
</evidence>
<feature type="transmembrane region" description="Helical" evidence="1">
    <location>
        <begin position="63"/>
        <end position="83"/>
    </location>
</feature>
<evidence type="ECO:0000313" key="2">
    <source>
        <dbReference type="EMBL" id="SMR93687.1"/>
    </source>
</evidence>
<keyword evidence="1" id="KW-0812">Transmembrane</keyword>
<dbReference type="Proteomes" id="UP000196803">
    <property type="component" value="Unassembled WGS sequence"/>
</dbReference>
<organism evidence="2 3">
    <name type="scientific">Caldicellulosiruptor bescii</name>
    <name type="common">Anaerocellum thermophilum</name>
    <dbReference type="NCBI Taxonomy" id="31899"/>
    <lineage>
        <taxon>Bacteria</taxon>
        <taxon>Bacillati</taxon>
        <taxon>Bacillota</taxon>
        <taxon>Bacillota incertae sedis</taxon>
        <taxon>Caldicellulosiruptorales</taxon>
        <taxon>Caldicellulosiruptoraceae</taxon>
        <taxon>Caldicellulosiruptor</taxon>
    </lineage>
</organism>
<keyword evidence="1" id="KW-0472">Membrane</keyword>
<proteinExistence type="predicted"/>
<gene>
    <name evidence="2" type="ORF">SAMN05216240_1697</name>
</gene>